<dbReference type="PANTHER" id="PTHR24276">
    <property type="entry name" value="POLYSERASE-RELATED"/>
    <property type="match status" value="1"/>
</dbReference>
<evidence type="ECO:0000256" key="4">
    <source>
        <dbReference type="ARBA" id="ARBA00022825"/>
    </source>
</evidence>
<feature type="domain" description="Peptidase S1" evidence="8">
    <location>
        <begin position="30"/>
        <end position="257"/>
    </location>
</feature>
<reference evidence="9 10" key="1">
    <citation type="submission" date="2020-11" db="EMBL/GenBank/DDBJ databases">
        <authorList>
            <person name="Wallbank WR R."/>
            <person name="Pardo Diaz C."/>
            <person name="Kozak K."/>
            <person name="Martin S."/>
            <person name="Jiggins C."/>
            <person name="Moest M."/>
            <person name="Warren A I."/>
            <person name="Generalovic N T."/>
            <person name="Byers J.R.P. K."/>
            <person name="Montejo-Kovacevich G."/>
            <person name="Yen C E."/>
        </authorList>
    </citation>
    <scope>NUCLEOTIDE SEQUENCE [LARGE SCALE GENOMIC DNA]</scope>
</reference>
<dbReference type="EMBL" id="LR899011">
    <property type="protein sequence ID" value="CAD7084572.1"/>
    <property type="molecule type" value="Genomic_DNA"/>
</dbReference>
<name>A0A7R8YTB9_HERIL</name>
<keyword evidence="10" id="KW-1185">Reference proteome</keyword>
<evidence type="ECO:0000256" key="6">
    <source>
        <dbReference type="RuleBase" id="RU363034"/>
    </source>
</evidence>
<evidence type="ECO:0000313" key="9">
    <source>
        <dbReference type="EMBL" id="CAD7084572.1"/>
    </source>
</evidence>
<evidence type="ECO:0000313" key="10">
    <source>
        <dbReference type="Proteomes" id="UP000594454"/>
    </source>
</evidence>
<sequence>MNILVYLLLFVGVHGTDLELSPQMDDPGGVFDGRNAQPGEAPYMVSIQLSYRESGHFCGGCLITASYILTAAHCFKYMNRHVLKHLIVVIHDLDSTYRSGSKNRQIGKSNGVYLHSKYNGSEYDIAILKLRKPFRLDSLTKTVQIANHSFPNGQPCLVIGWGRRVNNDHHSTILQIATVRIDRELTCIERNPKTEICAGNLEGGADICVGDSGGPLICENQLVGIVSRGIQPCAQPLIGTVFTNVTAYRGWIDTSLKMLEEISSRNLRNVNSFVYIFY</sequence>
<keyword evidence="3 6" id="KW-0378">Hydrolase</keyword>
<accession>A0A7R8YTB9</accession>
<dbReference type="PANTHER" id="PTHR24276:SF98">
    <property type="entry name" value="FI18310P1-RELATED"/>
    <property type="match status" value="1"/>
</dbReference>
<dbReference type="InterPro" id="IPR043504">
    <property type="entry name" value="Peptidase_S1_PA_chymotrypsin"/>
</dbReference>
<evidence type="ECO:0000256" key="3">
    <source>
        <dbReference type="ARBA" id="ARBA00022801"/>
    </source>
</evidence>
<dbReference type="GO" id="GO:0006508">
    <property type="term" value="P:proteolysis"/>
    <property type="evidence" value="ECO:0007669"/>
    <property type="project" value="UniProtKB-KW"/>
</dbReference>
<evidence type="ECO:0000256" key="2">
    <source>
        <dbReference type="ARBA" id="ARBA00022670"/>
    </source>
</evidence>
<dbReference type="InterPro" id="IPR050430">
    <property type="entry name" value="Peptidase_S1"/>
</dbReference>
<dbReference type="GO" id="GO:0004252">
    <property type="term" value="F:serine-type endopeptidase activity"/>
    <property type="evidence" value="ECO:0007669"/>
    <property type="project" value="InterPro"/>
</dbReference>
<proteinExistence type="inferred from homology"/>
<dbReference type="Proteomes" id="UP000594454">
    <property type="component" value="Chromosome 3"/>
</dbReference>
<evidence type="ECO:0000256" key="5">
    <source>
        <dbReference type="ARBA" id="ARBA00023157"/>
    </source>
</evidence>
<evidence type="ECO:0000259" key="8">
    <source>
        <dbReference type="PROSITE" id="PS50240"/>
    </source>
</evidence>
<dbReference type="PROSITE" id="PS00134">
    <property type="entry name" value="TRYPSIN_HIS"/>
    <property type="match status" value="1"/>
</dbReference>
<evidence type="ECO:0000256" key="7">
    <source>
        <dbReference type="SAM" id="SignalP"/>
    </source>
</evidence>
<keyword evidence="4 6" id="KW-0720">Serine protease</keyword>
<evidence type="ECO:0000256" key="1">
    <source>
        <dbReference type="ARBA" id="ARBA00007664"/>
    </source>
</evidence>
<feature type="signal peptide" evidence="7">
    <location>
        <begin position="1"/>
        <end position="15"/>
    </location>
</feature>
<dbReference type="AlphaFoldDB" id="A0A7R8YTB9"/>
<dbReference type="CDD" id="cd00190">
    <property type="entry name" value="Tryp_SPc"/>
    <property type="match status" value="1"/>
</dbReference>
<dbReference type="InterPro" id="IPR001314">
    <property type="entry name" value="Peptidase_S1A"/>
</dbReference>
<dbReference type="InterPro" id="IPR001254">
    <property type="entry name" value="Trypsin_dom"/>
</dbReference>
<protein>
    <recommendedName>
        <fullName evidence="8">Peptidase S1 domain-containing protein</fullName>
    </recommendedName>
</protein>
<keyword evidence="2 6" id="KW-0645">Protease</keyword>
<dbReference type="InterPro" id="IPR018114">
    <property type="entry name" value="TRYPSIN_HIS"/>
</dbReference>
<dbReference type="InterPro" id="IPR033116">
    <property type="entry name" value="TRYPSIN_SER"/>
</dbReference>
<organism evidence="9 10">
    <name type="scientific">Hermetia illucens</name>
    <name type="common">Black soldier fly</name>
    <dbReference type="NCBI Taxonomy" id="343691"/>
    <lineage>
        <taxon>Eukaryota</taxon>
        <taxon>Metazoa</taxon>
        <taxon>Ecdysozoa</taxon>
        <taxon>Arthropoda</taxon>
        <taxon>Hexapoda</taxon>
        <taxon>Insecta</taxon>
        <taxon>Pterygota</taxon>
        <taxon>Neoptera</taxon>
        <taxon>Endopterygota</taxon>
        <taxon>Diptera</taxon>
        <taxon>Brachycera</taxon>
        <taxon>Stratiomyomorpha</taxon>
        <taxon>Stratiomyidae</taxon>
        <taxon>Hermetiinae</taxon>
        <taxon>Hermetia</taxon>
    </lineage>
</organism>
<keyword evidence="7" id="KW-0732">Signal</keyword>
<dbReference type="Gene3D" id="2.40.10.10">
    <property type="entry name" value="Trypsin-like serine proteases"/>
    <property type="match status" value="1"/>
</dbReference>
<dbReference type="Pfam" id="PF00089">
    <property type="entry name" value="Trypsin"/>
    <property type="match status" value="1"/>
</dbReference>
<dbReference type="PRINTS" id="PR00722">
    <property type="entry name" value="CHYMOTRYPSIN"/>
</dbReference>
<dbReference type="FunFam" id="2.40.10.10:FF:000068">
    <property type="entry name" value="transmembrane protease serine 2"/>
    <property type="match status" value="1"/>
</dbReference>
<gene>
    <name evidence="9" type="ORF">HERILL_LOCUS7459</name>
</gene>
<dbReference type="InterPro" id="IPR009003">
    <property type="entry name" value="Peptidase_S1_PA"/>
</dbReference>
<dbReference type="SMART" id="SM00020">
    <property type="entry name" value="Tryp_SPc"/>
    <property type="match status" value="1"/>
</dbReference>
<comment type="similarity">
    <text evidence="1">Belongs to the peptidase S1 family.</text>
</comment>
<feature type="chain" id="PRO_5031151308" description="Peptidase S1 domain-containing protein" evidence="7">
    <location>
        <begin position="16"/>
        <end position="278"/>
    </location>
</feature>
<dbReference type="PROSITE" id="PS00135">
    <property type="entry name" value="TRYPSIN_SER"/>
    <property type="match status" value="1"/>
</dbReference>
<dbReference type="OrthoDB" id="10059102at2759"/>
<dbReference type="InParanoid" id="A0A7R8YTB9"/>
<dbReference type="SUPFAM" id="SSF50494">
    <property type="entry name" value="Trypsin-like serine proteases"/>
    <property type="match status" value="1"/>
</dbReference>
<dbReference type="PROSITE" id="PS50240">
    <property type="entry name" value="TRYPSIN_DOM"/>
    <property type="match status" value="1"/>
</dbReference>
<keyword evidence="5" id="KW-1015">Disulfide bond</keyword>